<feature type="compositionally biased region" description="Low complexity" evidence="1">
    <location>
        <begin position="397"/>
        <end position="410"/>
    </location>
</feature>
<dbReference type="EMBL" id="LGRX02003997">
    <property type="protein sequence ID" value="KAK3281149.1"/>
    <property type="molecule type" value="Genomic_DNA"/>
</dbReference>
<evidence type="ECO:0000256" key="1">
    <source>
        <dbReference type="SAM" id="MobiDB-lite"/>
    </source>
</evidence>
<reference evidence="4 5" key="1">
    <citation type="journal article" date="2015" name="Genome Biol. Evol.">
        <title>Comparative Genomics of a Bacterivorous Green Alga Reveals Evolutionary Causalities and Consequences of Phago-Mixotrophic Mode of Nutrition.</title>
        <authorList>
            <person name="Burns J.A."/>
            <person name="Paasch A."/>
            <person name="Narechania A."/>
            <person name="Kim E."/>
        </authorList>
    </citation>
    <scope>NUCLEOTIDE SEQUENCE [LARGE SCALE GENOMIC DNA]</scope>
    <source>
        <strain evidence="4 5">PLY_AMNH</strain>
    </source>
</reference>
<evidence type="ECO:0000313" key="4">
    <source>
        <dbReference type="EMBL" id="KAK3281149.1"/>
    </source>
</evidence>
<gene>
    <name evidence="4" type="ORF">CYMTET_11049</name>
</gene>
<feature type="domain" description="JmjC" evidence="3">
    <location>
        <begin position="137"/>
        <end position="303"/>
    </location>
</feature>
<dbReference type="GO" id="GO:0000785">
    <property type="term" value="C:chromatin"/>
    <property type="evidence" value="ECO:0007669"/>
    <property type="project" value="TreeGrafter"/>
</dbReference>
<feature type="domain" description="JmjN" evidence="2">
    <location>
        <begin position="7"/>
        <end position="49"/>
    </location>
</feature>
<dbReference type="GO" id="GO:0051864">
    <property type="term" value="F:histone H3K36 demethylase activity"/>
    <property type="evidence" value="ECO:0007669"/>
    <property type="project" value="TreeGrafter"/>
</dbReference>
<dbReference type="PANTHER" id="PTHR10694">
    <property type="entry name" value="LYSINE-SPECIFIC DEMETHYLASE"/>
    <property type="match status" value="1"/>
</dbReference>
<dbReference type="SMART" id="SM00545">
    <property type="entry name" value="JmjN"/>
    <property type="match status" value="1"/>
</dbReference>
<evidence type="ECO:0000259" key="3">
    <source>
        <dbReference type="PROSITE" id="PS51184"/>
    </source>
</evidence>
<dbReference type="GO" id="GO:0032454">
    <property type="term" value="F:histone H3K9 demethylase activity"/>
    <property type="evidence" value="ECO:0007669"/>
    <property type="project" value="TreeGrafter"/>
</dbReference>
<dbReference type="AlphaFoldDB" id="A0AAE0LDU9"/>
<proteinExistence type="predicted"/>
<dbReference type="Pfam" id="PF02373">
    <property type="entry name" value="JmjC"/>
    <property type="match status" value="1"/>
</dbReference>
<sequence>MVAAENVPVFYPTMEDMQGNMEDYIEKVEDQFAHIGICKIVPPKEWCPRAEGYDGVDFYAPKPIRQHATGRQGIFRSLLIENKGMSILHDLKPLAESPDCQPRSALDNYAALEREFWKHVTYTPPLYCADVEGSLFDENVKGWNIRYLDTILSRTLQAHNVAIPGVNTPYLYFGTWRSTFAWHTEDIDLYSVNYLHYGRSKSWFCIAPEHRKRFECVVEGLMPDLFRKCPEFLRHKEILVSPSLLQKHNIPVHRVIQHEREFVINFPGAYHAGFNIGFNCAESTNFGTRRWVDIGRQARYCKCSGDSVRIDMSIFDNKPSVSAARAPDTLQTCETCLPESHAKPEQHSAAKQVPSTRDKTSQSGRKRKISTGISEEVPPSDQCFAQSAGAASPLPPQGVSSATSPQSSSRSRQRKPLPADPPPISRTAAKSRETTSSTPPAKTKGRKSASAAIPLDIVATTTVADLRAVDVVIKANKIIVKKKKTKVLSVNSLVEESEPPSSKHTRKEPSIASSVHGSSAAVVSGGDRASAQTAVTAIAEPASDPPGSVPDAPGAPDDALGPTLRSSRGRVLRSRNMLAYYGDCVFK</sequence>
<dbReference type="Proteomes" id="UP001190700">
    <property type="component" value="Unassembled WGS sequence"/>
</dbReference>
<dbReference type="SMART" id="SM00558">
    <property type="entry name" value="JmjC"/>
    <property type="match status" value="1"/>
</dbReference>
<dbReference type="InterPro" id="IPR003347">
    <property type="entry name" value="JmjC_dom"/>
</dbReference>
<comment type="caution">
    <text evidence="4">The sequence shown here is derived from an EMBL/GenBank/DDBJ whole genome shotgun (WGS) entry which is preliminary data.</text>
</comment>
<dbReference type="GO" id="GO:0010468">
    <property type="term" value="P:regulation of gene expression"/>
    <property type="evidence" value="ECO:0007669"/>
    <property type="project" value="TreeGrafter"/>
</dbReference>
<dbReference type="Gene3D" id="2.60.120.650">
    <property type="entry name" value="Cupin"/>
    <property type="match status" value="1"/>
</dbReference>
<feature type="region of interest" description="Disordered" evidence="1">
    <location>
        <begin position="492"/>
        <end position="568"/>
    </location>
</feature>
<feature type="region of interest" description="Disordered" evidence="1">
    <location>
        <begin position="339"/>
        <end position="450"/>
    </location>
</feature>
<evidence type="ECO:0000313" key="5">
    <source>
        <dbReference type="Proteomes" id="UP001190700"/>
    </source>
</evidence>
<dbReference type="InterPro" id="IPR003349">
    <property type="entry name" value="JmjN"/>
</dbReference>
<dbReference type="PANTHER" id="PTHR10694:SF7">
    <property type="entry name" value="[HISTONE H3]-TRIMETHYL-L-LYSINE(9) DEMETHYLASE"/>
    <property type="match status" value="1"/>
</dbReference>
<dbReference type="GO" id="GO:0005634">
    <property type="term" value="C:nucleus"/>
    <property type="evidence" value="ECO:0007669"/>
    <property type="project" value="TreeGrafter"/>
</dbReference>
<dbReference type="SUPFAM" id="SSF51197">
    <property type="entry name" value="Clavaminate synthase-like"/>
    <property type="match status" value="1"/>
</dbReference>
<keyword evidence="5" id="KW-1185">Reference proteome</keyword>
<evidence type="ECO:0000259" key="2">
    <source>
        <dbReference type="PROSITE" id="PS51183"/>
    </source>
</evidence>
<name>A0AAE0LDU9_9CHLO</name>
<dbReference type="PROSITE" id="PS51183">
    <property type="entry name" value="JMJN"/>
    <property type="match status" value="1"/>
</dbReference>
<organism evidence="4 5">
    <name type="scientific">Cymbomonas tetramitiformis</name>
    <dbReference type="NCBI Taxonomy" id="36881"/>
    <lineage>
        <taxon>Eukaryota</taxon>
        <taxon>Viridiplantae</taxon>
        <taxon>Chlorophyta</taxon>
        <taxon>Pyramimonadophyceae</taxon>
        <taxon>Pyramimonadales</taxon>
        <taxon>Pyramimonadaceae</taxon>
        <taxon>Cymbomonas</taxon>
    </lineage>
</organism>
<accession>A0AAE0LDU9</accession>
<dbReference type="PROSITE" id="PS51184">
    <property type="entry name" value="JMJC"/>
    <property type="match status" value="1"/>
</dbReference>
<dbReference type="Pfam" id="PF02375">
    <property type="entry name" value="JmjN"/>
    <property type="match status" value="1"/>
</dbReference>
<feature type="compositionally biased region" description="Low complexity" evidence="1">
    <location>
        <begin position="510"/>
        <end position="531"/>
    </location>
</feature>
<protein>
    <submittedName>
        <fullName evidence="4">Uncharacterized protein</fullName>
    </submittedName>
</protein>